<organism evidence="1 2">
    <name type="scientific">Acinetobacter oleivorans</name>
    <dbReference type="NCBI Taxonomy" id="1148157"/>
    <lineage>
        <taxon>Bacteria</taxon>
        <taxon>Pseudomonadati</taxon>
        <taxon>Pseudomonadota</taxon>
        <taxon>Gammaproteobacteria</taxon>
        <taxon>Moraxellales</taxon>
        <taxon>Moraxellaceae</taxon>
        <taxon>Acinetobacter</taxon>
    </lineage>
</organism>
<gene>
    <name evidence="1" type="ORF">DH17_02475</name>
</gene>
<evidence type="ECO:0000313" key="1">
    <source>
        <dbReference type="EMBL" id="KHN66526.1"/>
    </source>
</evidence>
<reference evidence="1 2" key="1">
    <citation type="submission" date="2014-03" db="EMBL/GenBank/DDBJ databases">
        <title>Genome sequence of the diesel-degrader and plant-growth promoter Acinetobacter oleivorans PF-1 isolated from the roots of poplar tree.</title>
        <authorList>
            <person name="Gkorezis P."/>
            <person name="van Hamme J."/>
            <person name="Rineau F."/>
            <person name="Vangronsveld J."/>
            <person name="Francetti A."/>
        </authorList>
    </citation>
    <scope>NUCLEOTIDE SEQUENCE [LARGE SCALE GENOMIC DNA]</scope>
    <source>
        <strain evidence="1 2">PF1</strain>
    </source>
</reference>
<comment type="caution">
    <text evidence="1">The sequence shown here is derived from an EMBL/GenBank/DDBJ whole genome shotgun (WGS) entry which is preliminary data.</text>
</comment>
<accession>A0A0B2U6G0</accession>
<proteinExistence type="predicted"/>
<name>A0A0B2U6G0_9GAMM</name>
<evidence type="ECO:0000313" key="2">
    <source>
        <dbReference type="Proteomes" id="UP000031012"/>
    </source>
</evidence>
<protein>
    <submittedName>
        <fullName evidence="1">Uncharacterized protein</fullName>
    </submittedName>
</protein>
<dbReference type="AlphaFoldDB" id="A0A0B2U6G0"/>
<dbReference type="Proteomes" id="UP000031012">
    <property type="component" value="Unassembled WGS sequence"/>
</dbReference>
<dbReference type="EMBL" id="JHQK01000012">
    <property type="protein sequence ID" value="KHN66526.1"/>
    <property type="molecule type" value="Genomic_DNA"/>
</dbReference>
<sequence length="134" mass="14794">MEVPIGTNLGINNKVIFAVVFALLAGCQRQEANENTNAVKLPVYESNGVSASARLRGILQLKQESLYVNDILIIFPENTAQWDSEKDTLSYKGKLIAIGNELDIGGGFGNFEQDNLRIKHLSPMCDHQNIWFAG</sequence>